<feature type="region of interest" description="Disordered" evidence="1">
    <location>
        <begin position="226"/>
        <end position="245"/>
    </location>
</feature>
<keyword evidence="3" id="KW-1185">Reference proteome</keyword>
<organism evidence="2 3">
    <name type="scientific">Favolaschia claudopus</name>
    <dbReference type="NCBI Taxonomy" id="2862362"/>
    <lineage>
        <taxon>Eukaryota</taxon>
        <taxon>Fungi</taxon>
        <taxon>Dikarya</taxon>
        <taxon>Basidiomycota</taxon>
        <taxon>Agaricomycotina</taxon>
        <taxon>Agaricomycetes</taxon>
        <taxon>Agaricomycetidae</taxon>
        <taxon>Agaricales</taxon>
        <taxon>Marasmiineae</taxon>
        <taxon>Mycenaceae</taxon>
        <taxon>Favolaschia</taxon>
    </lineage>
</organism>
<accession>A0AAW0A7C9</accession>
<protein>
    <submittedName>
        <fullName evidence="2">Uncharacterized protein</fullName>
    </submittedName>
</protein>
<evidence type="ECO:0000256" key="1">
    <source>
        <dbReference type="SAM" id="MobiDB-lite"/>
    </source>
</evidence>
<dbReference type="Proteomes" id="UP001362999">
    <property type="component" value="Unassembled WGS sequence"/>
</dbReference>
<evidence type="ECO:0000313" key="2">
    <source>
        <dbReference type="EMBL" id="KAK7001956.1"/>
    </source>
</evidence>
<sequence>MHLTDAQRAAVAAAKKLLDEVGLTDNNSSHDDDFQDVYQRISSSVASQPSPAVLGYRYKAPPAREFTLAEVALGINSINRQTSVHRIVEHPLGAIVEYPETGASFGTAVAHVFAVDPTSEFHPKLNIQYSLGDNHGGRPYVKCGLILSGRDGEPVSCNNLKIACKGLKVCSARGLSDNSAASATTRTHINAPAAKEIFDKTLAFFCAIRTSGCAFDPDDDGVEFDSQLEVSSDSESDSDDSVSVAIPKRARSKDPTCRAKLVMGSDEYGRPLIQCEKRSERNKAHLVLRNLDEFNIPYLRSLLSDDSVAISEHEISAKALGYGPLIPCSFTAPPSAQKDLCPYWHRDTAGKLARGVLQRWKHNCLSTFNIYTPYDLVDCPYILIICQNPHSHPRPSPVKTPPPLLDIFQSLLQDLDWKLADATPRKIVVESGFISGLRRQLGWNQRVDPPLSELHPSLGNLDHVRRYIDRLRKVLYPDGTGLEGKRSCAVLLMKEHLKLPKAQQYVRCAETHTLDDGKIFHLIICMFPAMSEHLMQTRMLSLDTAFKRIHGKWEEFELETWDIRSMHSVVDNRAFTTSQSAQAHFILFTRIFEIAALDTGVPVRFRHIHGDGMEMWIADAHKGEGLGAGMFCQSLCRDSDEFCPSEPNRRLRDLSPVDHLRRFYRICTVHYKRNINDLRPHTTSTVRKAMLSLASCHEHPDINGALKIIENGGKKAKAWLKDKITGTKFALPALYQPMSLIPLEIWKAAPATTNGNEQAHRNVNRDGVNLTILGGIMRGMQYDARAMAAISLYSSQGIYSRDQTSTHFRRTQRSVARRVLVQHRIIEREEGQDVTDAVGDTSQAQSSQISARAGGAANIISEQPLYTTRPLAPAVETTPAAEAPVFAAFYSLEPEPNIPSWHASYQPHDLGYSAYPGYDCPTSFLDPMSDSSALPLDPNWALPADSAPFESLHVPALPFAQTRNWDGSEYHYPLQSVDTNLQW</sequence>
<comment type="caution">
    <text evidence="2">The sequence shown here is derived from an EMBL/GenBank/DDBJ whole genome shotgun (WGS) entry which is preliminary data.</text>
</comment>
<dbReference type="AlphaFoldDB" id="A0AAW0A7C9"/>
<gene>
    <name evidence="2" type="ORF">R3P38DRAFT_3326837</name>
</gene>
<dbReference type="EMBL" id="JAWWNJ010000081">
    <property type="protein sequence ID" value="KAK7001956.1"/>
    <property type="molecule type" value="Genomic_DNA"/>
</dbReference>
<proteinExistence type="predicted"/>
<name>A0AAW0A7C9_9AGAR</name>
<evidence type="ECO:0000313" key="3">
    <source>
        <dbReference type="Proteomes" id="UP001362999"/>
    </source>
</evidence>
<reference evidence="2 3" key="1">
    <citation type="journal article" date="2024" name="J Genomics">
        <title>Draft genome sequencing and assembly of Favolaschia claudopus CIRM-BRFM 2984 isolated from oak limbs.</title>
        <authorList>
            <person name="Navarro D."/>
            <person name="Drula E."/>
            <person name="Chaduli D."/>
            <person name="Cazenave R."/>
            <person name="Ahrendt S."/>
            <person name="Wang J."/>
            <person name="Lipzen A."/>
            <person name="Daum C."/>
            <person name="Barry K."/>
            <person name="Grigoriev I.V."/>
            <person name="Favel A."/>
            <person name="Rosso M.N."/>
            <person name="Martin F."/>
        </authorList>
    </citation>
    <scope>NUCLEOTIDE SEQUENCE [LARGE SCALE GENOMIC DNA]</scope>
    <source>
        <strain evidence="2 3">CIRM-BRFM 2984</strain>
    </source>
</reference>